<dbReference type="PANTHER" id="PTHR36292:SF1">
    <property type="entry name" value="UPF0575 PROTEIN C19ORF67"/>
    <property type="match status" value="1"/>
</dbReference>
<reference evidence="2" key="1">
    <citation type="submission" date="2025-08" db="UniProtKB">
        <authorList>
            <consortium name="Ensembl"/>
        </authorList>
    </citation>
    <scope>IDENTIFICATION</scope>
</reference>
<evidence type="ECO:0000313" key="2">
    <source>
        <dbReference type="Ensembl" id="ENSPKIP00000024618.1"/>
    </source>
</evidence>
<feature type="region of interest" description="Disordered" evidence="1">
    <location>
        <begin position="258"/>
        <end position="279"/>
    </location>
</feature>
<dbReference type="RefSeq" id="XP_023647642.1">
    <property type="nucleotide sequence ID" value="XM_023791874.2"/>
</dbReference>
<proteinExistence type="predicted"/>
<feature type="region of interest" description="Disordered" evidence="1">
    <location>
        <begin position="219"/>
        <end position="239"/>
    </location>
</feature>
<evidence type="ECO:0000256" key="1">
    <source>
        <dbReference type="SAM" id="MobiDB-lite"/>
    </source>
</evidence>
<dbReference type="Proteomes" id="UP000261540">
    <property type="component" value="Unplaced"/>
</dbReference>
<dbReference type="KEGG" id="pki:111833528"/>
<name>A0A3B3S262_9TELE</name>
<protein>
    <submittedName>
        <fullName evidence="2">Si:ch211-214c7.5</fullName>
    </submittedName>
</protein>
<organism evidence="2 3">
    <name type="scientific">Paramormyrops kingsleyae</name>
    <dbReference type="NCBI Taxonomy" id="1676925"/>
    <lineage>
        <taxon>Eukaryota</taxon>
        <taxon>Metazoa</taxon>
        <taxon>Chordata</taxon>
        <taxon>Craniata</taxon>
        <taxon>Vertebrata</taxon>
        <taxon>Euteleostomi</taxon>
        <taxon>Actinopterygii</taxon>
        <taxon>Neopterygii</taxon>
        <taxon>Teleostei</taxon>
        <taxon>Osteoglossocephala</taxon>
        <taxon>Osteoglossomorpha</taxon>
        <taxon>Osteoglossiformes</taxon>
        <taxon>Mormyridae</taxon>
        <taxon>Paramormyrops</taxon>
    </lineage>
</organism>
<sequence>MADETTEKLPFQQSIVISEELGHPPLDVISAVAPPGGAQRYCTEQTEQSSVPVHPESSVMDEKLRWIEQQVQYLLNKADKLQAHLINGCDRLQKESLTQAVRIFLRTCQPWFAYLEATARSCLPQRPPLPPYIRTQLLQFSQQLCTQLEQLVLMYASLNLLSVEETEPSSVSHFYIGQCQLNTVSVSIFRYCRPALFRVRPGAGGNLYKRMRWNVERPREWPEETEGQQGKNTGIGKGDSEDTEFYFLCYEDVAQTQPEMHSKRGKRQEKGPEAGHSVRRWSIGQWVQTDPDPVNADLFDWLLCPTPQGQYKLLLHLGTEEPSACTATDYLLGVLISMEGPGECSAASGHPAHT</sequence>
<dbReference type="STRING" id="1676925.ENSPKIP00000024618"/>
<dbReference type="Pfam" id="PF11771">
    <property type="entry name" value="DUF3314"/>
    <property type="match status" value="1"/>
</dbReference>
<dbReference type="GeneTree" id="ENSGT00390000009916"/>
<dbReference type="InterPro" id="IPR021748">
    <property type="entry name" value="DUF3314"/>
</dbReference>
<accession>A0A3B3S262</accession>
<dbReference type="GeneID" id="111833528"/>
<evidence type="ECO:0000313" key="3">
    <source>
        <dbReference type="Proteomes" id="UP000261540"/>
    </source>
</evidence>
<dbReference type="OrthoDB" id="9933945at2759"/>
<keyword evidence="3" id="KW-1185">Reference proteome</keyword>
<dbReference type="Ensembl" id="ENSPKIT00000005328.1">
    <property type="protein sequence ID" value="ENSPKIP00000024618.1"/>
    <property type="gene ID" value="ENSPKIG00000007799.1"/>
</dbReference>
<reference evidence="2" key="2">
    <citation type="submission" date="2025-09" db="UniProtKB">
        <authorList>
            <consortium name="Ensembl"/>
        </authorList>
    </citation>
    <scope>IDENTIFICATION</scope>
</reference>
<dbReference type="AlphaFoldDB" id="A0A3B3S262"/>
<dbReference type="CTD" id="101123552"/>
<dbReference type="PANTHER" id="PTHR36292">
    <property type="entry name" value="UPF0575 PROTEIN C19ORF67"/>
    <property type="match status" value="1"/>
</dbReference>